<comment type="caution">
    <text evidence="2">The sequence shown here is derived from an EMBL/GenBank/DDBJ whole genome shotgun (WGS) entry which is preliminary data.</text>
</comment>
<dbReference type="OrthoDB" id="3545468at2759"/>
<evidence type="ECO:0000313" key="2">
    <source>
        <dbReference type="EMBL" id="KAF2737393.1"/>
    </source>
</evidence>
<dbReference type="AlphaFoldDB" id="A0A9P4R5X5"/>
<name>A0A9P4R5X5_9PLEO</name>
<gene>
    <name evidence="2" type="ORF">EJ04DRAFT_521143</name>
</gene>
<keyword evidence="1" id="KW-0732">Signal</keyword>
<keyword evidence="3" id="KW-1185">Reference proteome</keyword>
<sequence length="225" mass="24501">MRLLLTSALAPVALCASLSRRDIPNASPKPLPTDCSPYPNYNNSTGTAGPFTIIADSTGSTFDGNKINAEYFTNDGKDRFGFITMPKYPTSTSISLFCTPTLGLSAHLSAPANDTPISIASEENWQAAISFNMRSPAPGIPIEPFAHIVNGTQQPGVYLGARNTTTWTFRYNWGGNAGEYFLLRLMGVMGKEATRTVERRQEFTPPPISFPPDDRDWVGFLRVVG</sequence>
<dbReference type="Proteomes" id="UP000799444">
    <property type="component" value="Unassembled WGS sequence"/>
</dbReference>
<protein>
    <submittedName>
        <fullName evidence="2">Uncharacterized protein</fullName>
    </submittedName>
</protein>
<accession>A0A9P4R5X5</accession>
<organism evidence="2 3">
    <name type="scientific">Polyplosphaeria fusca</name>
    <dbReference type="NCBI Taxonomy" id="682080"/>
    <lineage>
        <taxon>Eukaryota</taxon>
        <taxon>Fungi</taxon>
        <taxon>Dikarya</taxon>
        <taxon>Ascomycota</taxon>
        <taxon>Pezizomycotina</taxon>
        <taxon>Dothideomycetes</taxon>
        <taxon>Pleosporomycetidae</taxon>
        <taxon>Pleosporales</taxon>
        <taxon>Tetraplosphaeriaceae</taxon>
        <taxon>Polyplosphaeria</taxon>
    </lineage>
</organism>
<dbReference type="EMBL" id="ML996116">
    <property type="protein sequence ID" value="KAF2737393.1"/>
    <property type="molecule type" value="Genomic_DNA"/>
</dbReference>
<evidence type="ECO:0000256" key="1">
    <source>
        <dbReference type="SAM" id="SignalP"/>
    </source>
</evidence>
<reference evidence="2" key="1">
    <citation type="journal article" date="2020" name="Stud. Mycol.">
        <title>101 Dothideomycetes genomes: a test case for predicting lifestyles and emergence of pathogens.</title>
        <authorList>
            <person name="Haridas S."/>
            <person name="Albert R."/>
            <person name="Binder M."/>
            <person name="Bloem J."/>
            <person name="Labutti K."/>
            <person name="Salamov A."/>
            <person name="Andreopoulos B."/>
            <person name="Baker S."/>
            <person name="Barry K."/>
            <person name="Bills G."/>
            <person name="Bluhm B."/>
            <person name="Cannon C."/>
            <person name="Castanera R."/>
            <person name="Culley D."/>
            <person name="Daum C."/>
            <person name="Ezra D."/>
            <person name="Gonzalez J."/>
            <person name="Henrissat B."/>
            <person name="Kuo A."/>
            <person name="Liang C."/>
            <person name="Lipzen A."/>
            <person name="Lutzoni F."/>
            <person name="Magnuson J."/>
            <person name="Mondo S."/>
            <person name="Nolan M."/>
            <person name="Ohm R."/>
            <person name="Pangilinan J."/>
            <person name="Park H.-J."/>
            <person name="Ramirez L."/>
            <person name="Alfaro M."/>
            <person name="Sun H."/>
            <person name="Tritt A."/>
            <person name="Yoshinaga Y."/>
            <person name="Zwiers L.-H."/>
            <person name="Turgeon B."/>
            <person name="Goodwin S."/>
            <person name="Spatafora J."/>
            <person name="Crous P."/>
            <person name="Grigoriev I."/>
        </authorList>
    </citation>
    <scope>NUCLEOTIDE SEQUENCE</scope>
    <source>
        <strain evidence="2">CBS 125425</strain>
    </source>
</reference>
<feature type="chain" id="PRO_5040172390" evidence="1">
    <location>
        <begin position="16"/>
        <end position="225"/>
    </location>
</feature>
<evidence type="ECO:0000313" key="3">
    <source>
        <dbReference type="Proteomes" id="UP000799444"/>
    </source>
</evidence>
<proteinExistence type="predicted"/>
<feature type="signal peptide" evidence="1">
    <location>
        <begin position="1"/>
        <end position="15"/>
    </location>
</feature>